<gene>
    <name evidence="1" type="ORF">MTR67_030470</name>
</gene>
<protein>
    <submittedName>
        <fullName evidence="1">Uncharacterized protein</fullName>
    </submittedName>
</protein>
<dbReference type="AlphaFoldDB" id="A0AAF0RAC0"/>
<evidence type="ECO:0000313" key="2">
    <source>
        <dbReference type="Proteomes" id="UP001234989"/>
    </source>
</evidence>
<accession>A0AAF0RAC0</accession>
<proteinExistence type="predicted"/>
<dbReference type="EMBL" id="CP133618">
    <property type="protein sequence ID" value="WMV37085.1"/>
    <property type="molecule type" value="Genomic_DNA"/>
</dbReference>
<reference evidence="1" key="1">
    <citation type="submission" date="2023-08" db="EMBL/GenBank/DDBJ databases">
        <title>A de novo genome assembly of Solanum verrucosum Schlechtendal, a Mexican diploid species geographically isolated from the other diploid A-genome species in potato relatives.</title>
        <authorList>
            <person name="Hosaka K."/>
        </authorList>
    </citation>
    <scope>NUCLEOTIDE SEQUENCE</scope>
    <source>
        <tissue evidence="1">Young leaves</tissue>
    </source>
</reference>
<organism evidence="1 2">
    <name type="scientific">Solanum verrucosum</name>
    <dbReference type="NCBI Taxonomy" id="315347"/>
    <lineage>
        <taxon>Eukaryota</taxon>
        <taxon>Viridiplantae</taxon>
        <taxon>Streptophyta</taxon>
        <taxon>Embryophyta</taxon>
        <taxon>Tracheophyta</taxon>
        <taxon>Spermatophyta</taxon>
        <taxon>Magnoliopsida</taxon>
        <taxon>eudicotyledons</taxon>
        <taxon>Gunneridae</taxon>
        <taxon>Pentapetalae</taxon>
        <taxon>asterids</taxon>
        <taxon>lamiids</taxon>
        <taxon>Solanales</taxon>
        <taxon>Solanaceae</taxon>
        <taxon>Solanoideae</taxon>
        <taxon>Solaneae</taxon>
        <taxon>Solanum</taxon>
    </lineage>
</organism>
<name>A0AAF0RAC0_SOLVR</name>
<keyword evidence="2" id="KW-1185">Reference proteome</keyword>
<dbReference type="Proteomes" id="UP001234989">
    <property type="component" value="Chromosome 7"/>
</dbReference>
<sequence>MKLTCSNTDVFLPSYLVEQMVVPWIAFRNATSFSLSIRFNKDPIRANVEMLAIPSSSTFLRIRYMPPEVGIQNLQVPLPSMLNHMAGNLHKTNIFVLNFFEKFSYESVTFPSSIWLYLNLEDKVLISGESIVVNTTGQVVGLEAKPQRGPRIRQPNTCFAWDPG</sequence>
<evidence type="ECO:0000313" key="1">
    <source>
        <dbReference type="EMBL" id="WMV37085.1"/>
    </source>
</evidence>